<organism evidence="3 4">
    <name type="scientific">Anabarilius grahami</name>
    <name type="common">Kanglang fish</name>
    <name type="synonym">Barilius grahami</name>
    <dbReference type="NCBI Taxonomy" id="495550"/>
    <lineage>
        <taxon>Eukaryota</taxon>
        <taxon>Metazoa</taxon>
        <taxon>Chordata</taxon>
        <taxon>Craniata</taxon>
        <taxon>Vertebrata</taxon>
        <taxon>Euteleostomi</taxon>
        <taxon>Actinopterygii</taxon>
        <taxon>Neopterygii</taxon>
        <taxon>Teleostei</taxon>
        <taxon>Ostariophysi</taxon>
        <taxon>Cypriniformes</taxon>
        <taxon>Xenocyprididae</taxon>
        <taxon>Xenocypridinae</taxon>
        <taxon>Xenocypridinae incertae sedis</taxon>
        <taxon>Anabarilius</taxon>
    </lineage>
</organism>
<dbReference type="AlphaFoldDB" id="A0A3N0XE65"/>
<evidence type="ECO:0000313" key="3">
    <source>
        <dbReference type="EMBL" id="ROI15620.1"/>
    </source>
</evidence>
<dbReference type="EMBL" id="RJVU01079422">
    <property type="protein sequence ID" value="ROI15620.1"/>
    <property type="molecule type" value="Genomic_DNA"/>
</dbReference>
<reference evidence="3 4" key="1">
    <citation type="submission" date="2018-10" db="EMBL/GenBank/DDBJ databases">
        <title>Genome assembly for a Yunnan-Guizhou Plateau 3E fish, Anabarilius grahami (Regan), and its evolutionary and genetic applications.</title>
        <authorList>
            <person name="Jiang W."/>
        </authorList>
    </citation>
    <scope>NUCLEOTIDE SEQUENCE [LARGE SCALE GENOMIC DNA]</scope>
    <source>
        <strain evidence="3">AG-KIZ</strain>
        <tissue evidence="3">Muscle</tissue>
    </source>
</reference>
<keyword evidence="4" id="KW-1185">Reference proteome</keyword>
<dbReference type="InterPro" id="IPR016187">
    <property type="entry name" value="CTDL_fold"/>
</dbReference>
<evidence type="ECO:0000256" key="2">
    <source>
        <dbReference type="SAM" id="MobiDB-lite"/>
    </source>
</evidence>
<evidence type="ECO:0000313" key="4">
    <source>
        <dbReference type="Proteomes" id="UP000281406"/>
    </source>
</evidence>
<dbReference type="Gene3D" id="3.10.100.10">
    <property type="entry name" value="Mannose-Binding Protein A, subunit A"/>
    <property type="match status" value="1"/>
</dbReference>
<feature type="region of interest" description="Disordered" evidence="2">
    <location>
        <begin position="475"/>
        <end position="503"/>
    </location>
</feature>
<protein>
    <submittedName>
        <fullName evidence="3">C-type lectin domain family 4 member F</fullName>
    </submittedName>
</protein>
<dbReference type="InterPro" id="IPR050828">
    <property type="entry name" value="C-type_lectin/matrix_domain"/>
</dbReference>
<keyword evidence="1" id="KW-0175">Coiled coil</keyword>
<dbReference type="PANTHER" id="PTHR45710:SF26">
    <property type="entry name" value="RH26557P"/>
    <property type="match status" value="1"/>
</dbReference>
<gene>
    <name evidence="3" type="ORF">DPX16_0444</name>
</gene>
<accession>A0A3N0XE65</accession>
<sequence length="590" mass="66334">MVRELTDKYTRVREHLRTKDIMVRELTDNYTRVREHLRTKDGASVPVMERELKELMSNYTRVREQLSFYEAQSSNCEMTSTAWGGKLYYFSSDKLNWLSSRAFCISKGADLVTITSQSEQVAIISLIGSHQSKCLFQFHPVEDRIHHVGMDGLLRNCATGCRVDEAFTMDDLVDSISADTSGLRCGHVQLRIVFITPTTSRREDGDLRSQVQFLQDEVAVLQRCLRDSLDLQKSVIDCMSPEDGTVPVVSRPESCPLAASTPYVRGQALMGDSRKVFLPSDNQERIMRDSRIVQMYAQEVRPVSTLNRLWRCKVQIVKVTCRVQWLRTRVPQLGPELDTPLDLISQPDSLGVDDPGVTSLDALKHSLQEASDHVRSFLEASHSKKKRHYNKRRHLVSFSVNDLVQVKTHPRSDASTNFAAKLAPLYAGPYWVTKKLSNVNYKLTDVTTGKDAGVFHVVSMEPFRTWDSGNVSEVVPVEPPPEVPEDSTLLGDGRSGHETPGVSSCEFPINDVGDLLESDVRVSLSDLFDDVSGEGVSECVAPAISCDLTEGDVDCVNQRYNLRPRLVPRITSGWATNRWTNVPFTQTCWT</sequence>
<name>A0A3N0XE65_ANAGA</name>
<evidence type="ECO:0000256" key="1">
    <source>
        <dbReference type="SAM" id="Coils"/>
    </source>
</evidence>
<dbReference type="Proteomes" id="UP000281406">
    <property type="component" value="Unassembled WGS sequence"/>
</dbReference>
<dbReference type="InterPro" id="IPR016186">
    <property type="entry name" value="C-type_lectin-like/link_sf"/>
</dbReference>
<proteinExistence type="predicted"/>
<feature type="coiled-coil region" evidence="1">
    <location>
        <begin position="45"/>
        <end position="72"/>
    </location>
</feature>
<dbReference type="SUPFAM" id="SSF56436">
    <property type="entry name" value="C-type lectin-like"/>
    <property type="match status" value="1"/>
</dbReference>
<comment type="caution">
    <text evidence="3">The sequence shown here is derived from an EMBL/GenBank/DDBJ whole genome shotgun (WGS) entry which is preliminary data.</text>
</comment>
<dbReference type="GO" id="GO:0030246">
    <property type="term" value="F:carbohydrate binding"/>
    <property type="evidence" value="ECO:0007669"/>
    <property type="project" value="UniProtKB-KW"/>
</dbReference>
<dbReference type="OrthoDB" id="5920062at2759"/>
<dbReference type="PANTHER" id="PTHR45710">
    <property type="entry name" value="C-TYPE LECTIN DOMAIN-CONTAINING PROTEIN 180"/>
    <property type="match status" value="1"/>
</dbReference>
<keyword evidence="3" id="KW-0430">Lectin</keyword>